<comment type="caution">
    <text evidence="1">The sequence shown here is derived from an EMBL/GenBank/DDBJ whole genome shotgun (WGS) entry which is preliminary data.</text>
</comment>
<gene>
    <name evidence="1" type="primary">ZBED5_180</name>
    <name evidence="1" type="ORF">AVEN_131589_1</name>
</gene>
<evidence type="ECO:0000313" key="1">
    <source>
        <dbReference type="EMBL" id="GBM60584.1"/>
    </source>
</evidence>
<dbReference type="AlphaFoldDB" id="A0A4Y2H8E0"/>
<dbReference type="Proteomes" id="UP000499080">
    <property type="component" value="Unassembled WGS sequence"/>
</dbReference>
<dbReference type="PANTHER" id="PTHR45913:SF19">
    <property type="entry name" value="LOW QUALITY PROTEIN: ZINC FINGER BED DOMAIN-CONTAINING PROTEIN 5-LIKE"/>
    <property type="match status" value="1"/>
</dbReference>
<dbReference type="OrthoDB" id="6436985at2759"/>
<organism evidence="1 2">
    <name type="scientific">Araneus ventricosus</name>
    <name type="common">Orbweaver spider</name>
    <name type="synonym">Epeira ventricosa</name>
    <dbReference type="NCBI Taxonomy" id="182803"/>
    <lineage>
        <taxon>Eukaryota</taxon>
        <taxon>Metazoa</taxon>
        <taxon>Ecdysozoa</taxon>
        <taxon>Arthropoda</taxon>
        <taxon>Chelicerata</taxon>
        <taxon>Arachnida</taxon>
        <taxon>Araneae</taxon>
        <taxon>Araneomorphae</taxon>
        <taxon>Entelegynae</taxon>
        <taxon>Araneoidea</taxon>
        <taxon>Araneidae</taxon>
        <taxon>Araneus</taxon>
    </lineage>
</organism>
<reference evidence="1 2" key="1">
    <citation type="journal article" date="2019" name="Sci. Rep.">
        <title>Orb-weaving spider Araneus ventricosus genome elucidates the spidroin gene catalogue.</title>
        <authorList>
            <person name="Kono N."/>
            <person name="Nakamura H."/>
            <person name="Ohtoshi R."/>
            <person name="Moran D.A.P."/>
            <person name="Shinohara A."/>
            <person name="Yoshida Y."/>
            <person name="Fujiwara M."/>
            <person name="Mori M."/>
            <person name="Tomita M."/>
            <person name="Arakawa K."/>
        </authorList>
    </citation>
    <scope>NUCLEOTIDE SEQUENCE [LARGE SCALE GENOMIC DNA]</scope>
</reference>
<accession>A0A4Y2H8E0</accession>
<sequence>MKEKAKGCSSSHCILHRHALAMKKMPPFIREVLSETVKIINFIKSRPKNNRLFKILCDDLGSLHTSLLFHPEIRCLSRGKCLIRLFELRNEVGIFLRDNNFALGEKLYDERWLMKLAYLADIFKKINDLCFSLQGKAVTVFDATDKVEGFKKKVKYWVESIKTGTLDCFPITKEFGEELESGTLLGLSLPVSGPLAVGGGIAFALGNGVVIGTTTKEIAYLEKHLKEVKKLIKKEKERFSSMTNWFSRPEQLENAINSLLDYNILQEIAKEVQKLTEEVTGEKDITEDEFKDQFQQVLKHCMGLMARDSKMIEEYGKELAPAVMTFVFVVFLMNDHNRIVIDCSLITQHLALGLMSVLDFGALAGKLISGSAIAEAAISEAVVWLGVAIDVLIAVLSFIDIYKRPETKHTKKIREAADKIEKVFLFIESVYRETKAYNSKTNATQWETVLVKRVPDDAGHADLRMAVKHYLPEEALGRVRIIRLPTKEKNWLVKVPASHSQMLLQQTEIEIKKKNCLVTH</sequence>
<evidence type="ECO:0000313" key="2">
    <source>
        <dbReference type="Proteomes" id="UP000499080"/>
    </source>
</evidence>
<dbReference type="PANTHER" id="PTHR45913">
    <property type="entry name" value="EPM2A-INTERACTING PROTEIN 1"/>
    <property type="match status" value="1"/>
</dbReference>
<keyword evidence="2" id="KW-1185">Reference proteome</keyword>
<proteinExistence type="predicted"/>
<name>A0A4Y2H8E0_ARAVE</name>
<protein>
    <submittedName>
        <fullName evidence="1">Zinc finger BED domain-containing protein 5</fullName>
    </submittedName>
</protein>
<dbReference type="EMBL" id="BGPR01001729">
    <property type="protein sequence ID" value="GBM60584.1"/>
    <property type="molecule type" value="Genomic_DNA"/>
</dbReference>